<dbReference type="InterPro" id="IPR036259">
    <property type="entry name" value="MFS_trans_sf"/>
</dbReference>
<evidence type="ECO:0000313" key="8">
    <source>
        <dbReference type="EMBL" id="MBA5690665.1"/>
    </source>
</evidence>
<comment type="caution">
    <text evidence="8">The sequence shown here is derived from an EMBL/GenBank/DDBJ whole genome shotgun (WGS) entry which is preliminary data.</text>
</comment>
<dbReference type="PIRSF" id="PIRSF002808">
    <property type="entry name" value="Hexose_phosphate_transp"/>
    <property type="match status" value="1"/>
</dbReference>
<feature type="transmembrane region" description="Helical" evidence="6">
    <location>
        <begin position="327"/>
        <end position="350"/>
    </location>
</feature>
<keyword evidence="9" id="KW-1185">Reference proteome</keyword>
<dbReference type="Proteomes" id="UP000573499">
    <property type="component" value="Unassembled WGS sequence"/>
</dbReference>
<reference evidence="8 9" key="1">
    <citation type="submission" date="2020-07" db="EMBL/GenBank/DDBJ databases">
        <title>Novel species isolated from subtropical streams in China.</title>
        <authorList>
            <person name="Lu H."/>
        </authorList>
    </citation>
    <scope>NUCLEOTIDE SEQUENCE [LARGE SCALE GENOMIC DNA]</scope>
    <source>
        <strain evidence="8 9">LX47W</strain>
    </source>
</reference>
<dbReference type="SUPFAM" id="SSF103473">
    <property type="entry name" value="MFS general substrate transporter"/>
    <property type="match status" value="1"/>
</dbReference>
<feature type="transmembrane region" description="Helical" evidence="6">
    <location>
        <begin position="229"/>
        <end position="250"/>
    </location>
</feature>
<dbReference type="Pfam" id="PF07690">
    <property type="entry name" value="MFS_1"/>
    <property type="match status" value="1"/>
</dbReference>
<feature type="transmembrane region" description="Helical" evidence="6">
    <location>
        <begin position="303"/>
        <end position="321"/>
    </location>
</feature>
<feature type="transmembrane region" description="Helical" evidence="6">
    <location>
        <begin position="270"/>
        <end position="291"/>
    </location>
</feature>
<keyword evidence="2" id="KW-1003">Cell membrane</keyword>
<organism evidence="8 9">
    <name type="scientific">Rugamonas apoptosis</name>
    <dbReference type="NCBI Taxonomy" id="2758570"/>
    <lineage>
        <taxon>Bacteria</taxon>
        <taxon>Pseudomonadati</taxon>
        <taxon>Pseudomonadota</taxon>
        <taxon>Betaproteobacteria</taxon>
        <taxon>Burkholderiales</taxon>
        <taxon>Oxalobacteraceae</taxon>
        <taxon>Telluria group</taxon>
        <taxon>Rugamonas</taxon>
    </lineage>
</organism>
<evidence type="ECO:0000256" key="5">
    <source>
        <dbReference type="ARBA" id="ARBA00023136"/>
    </source>
</evidence>
<dbReference type="GO" id="GO:0022857">
    <property type="term" value="F:transmembrane transporter activity"/>
    <property type="evidence" value="ECO:0007669"/>
    <property type="project" value="InterPro"/>
</dbReference>
<evidence type="ECO:0000259" key="7">
    <source>
        <dbReference type="PROSITE" id="PS50850"/>
    </source>
</evidence>
<feature type="transmembrane region" description="Helical" evidence="6">
    <location>
        <begin position="164"/>
        <end position="182"/>
    </location>
</feature>
<comment type="subcellular location">
    <subcellularLocation>
        <location evidence="1">Cell membrane</location>
        <topology evidence="1">Multi-pass membrane protein</topology>
    </subcellularLocation>
</comment>
<dbReference type="Gene3D" id="1.20.1250.20">
    <property type="entry name" value="MFS general substrate transporter like domains"/>
    <property type="match status" value="2"/>
</dbReference>
<evidence type="ECO:0000256" key="3">
    <source>
        <dbReference type="ARBA" id="ARBA00022692"/>
    </source>
</evidence>
<dbReference type="PANTHER" id="PTHR11662">
    <property type="entry name" value="SOLUTE CARRIER FAMILY 17"/>
    <property type="match status" value="1"/>
</dbReference>
<dbReference type="PROSITE" id="PS50850">
    <property type="entry name" value="MFS"/>
    <property type="match status" value="1"/>
</dbReference>
<dbReference type="GO" id="GO:0005886">
    <property type="term" value="C:plasma membrane"/>
    <property type="evidence" value="ECO:0007669"/>
    <property type="project" value="UniProtKB-SubCell"/>
</dbReference>
<feature type="transmembrane region" description="Helical" evidence="6">
    <location>
        <begin position="362"/>
        <end position="385"/>
    </location>
</feature>
<dbReference type="RefSeq" id="WP_182157594.1">
    <property type="nucleotide sequence ID" value="NZ_JACEZU010000021.1"/>
</dbReference>
<dbReference type="InterPro" id="IPR050382">
    <property type="entry name" value="MFS_Na/Anion_cotransporter"/>
</dbReference>
<keyword evidence="3 6" id="KW-0812">Transmembrane</keyword>
<keyword evidence="4 6" id="KW-1133">Transmembrane helix</keyword>
<feature type="transmembrane region" description="Helical" evidence="6">
    <location>
        <begin position="45"/>
        <end position="66"/>
    </location>
</feature>
<protein>
    <submittedName>
        <fullName evidence="8">MFS transporter</fullName>
    </submittedName>
</protein>
<name>A0A7W2FFC8_9BURK</name>
<evidence type="ECO:0000256" key="4">
    <source>
        <dbReference type="ARBA" id="ARBA00022989"/>
    </source>
</evidence>
<dbReference type="InterPro" id="IPR011701">
    <property type="entry name" value="MFS"/>
</dbReference>
<evidence type="ECO:0000256" key="2">
    <source>
        <dbReference type="ARBA" id="ARBA00022475"/>
    </source>
</evidence>
<feature type="domain" description="Major facilitator superfamily (MFS) profile" evidence="7">
    <location>
        <begin position="8"/>
        <end position="417"/>
    </location>
</feature>
<dbReference type="CDD" id="cd17319">
    <property type="entry name" value="MFS_ExuT_GudP_like"/>
    <property type="match status" value="1"/>
</dbReference>
<evidence type="ECO:0000313" key="9">
    <source>
        <dbReference type="Proteomes" id="UP000573499"/>
    </source>
</evidence>
<evidence type="ECO:0000256" key="6">
    <source>
        <dbReference type="SAM" id="Phobius"/>
    </source>
</evidence>
<dbReference type="AlphaFoldDB" id="A0A7W2FFC8"/>
<dbReference type="EMBL" id="JACEZU010000021">
    <property type="protein sequence ID" value="MBA5690665.1"/>
    <property type="molecule type" value="Genomic_DNA"/>
</dbReference>
<dbReference type="PANTHER" id="PTHR11662:SF399">
    <property type="entry name" value="FI19708P1-RELATED"/>
    <property type="match status" value="1"/>
</dbReference>
<feature type="transmembrane region" description="Helical" evidence="6">
    <location>
        <begin position="391"/>
        <end position="412"/>
    </location>
</feature>
<dbReference type="InterPro" id="IPR020846">
    <property type="entry name" value="MFS_dom"/>
</dbReference>
<sequence length="435" mass="46716">MSYRRGWTAFFLFLLAMINYMDRIALSIAAKPIAAEFHLSAVAMGYLFSSFIWSYALFLLPMGYLIDRFGPRKMAGAGIFVWSAATALTAAVSSFSGLLVARLVMGAGESSSNPVGAKVIRQWFPASERGMVMAIFNSGSYAGPAICSVILGAIVAVWGWRASFIIAGGIGFVWLAAWLLFFRTPEETKWLSDAERRKIVEERETGQVAKSGDDQSGGGLRQLIKSPSLWGIALTQGCNVYTQYLFLTWLPSYLQTTRNLSIKDTGWLTATPYAVSVLLCIASGYLSDLYLKKGGVNSGRRRNAVALALVIAAVILSVPVVDNIYLLMAVLSISLTGIASTTSLNFSLLNDLLPNSKDVAKAIAFVVVGGNIFGMIAPIATGYVVAATGSYNWAFVIAGILLIVGALTTLTLTRRPISPTHSAVRRAHLCSAKTA</sequence>
<feature type="transmembrane region" description="Helical" evidence="6">
    <location>
        <begin position="139"/>
        <end position="158"/>
    </location>
</feature>
<accession>A0A7W2FFC8</accession>
<evidence type="ECO:0000256" key="1">
    <source>
        <dbReference type="ARBA" id="ARBA00004651"/>
    </source>
</evidence>
<gene>
    <name evidence="8" type="ORF">H3H39_26870</name>
</gene>
<dbReference type="InterPro" id="IPR000849">
    <property type="entry name" value="Sugar_P_transporter"/>
</dbReference>
<keyword evidence="5 6" id="KW-0472">Membrane</keyword>
<proteinExistence type="predicted"/>